<evidence type="ECO:0000313" key="2">
    <source>
        <dbReference type="Proteomes" id="UP000196531"/>
    </source>
</evidence>
<evidence type="ECO:0000313" key="1">
    <source>
        <dbReference type="EMBL" id="OUR97216.1"/>
    </source>
</evidence>
<dbReference type="EMBL" id="MAAO01000006">
    <property type="protein sequence ID" value="OUR97216.1"/>
    <property type="molecule type" value="Genomic_DNA"/>
</dbReference>
<dbReference type="Proteomes" id="UP000196531">
    <property type="component" value="Unassembled WGS sequence"/>
</dbReference>
<name>A0A1Y5F8G7_9BACT</name>
<sequence>MKKILSIFLVFLSLNSYSLELDEKLTVRVLGLSSSKKTLLTNRGLEDGLVVGDHAKFFLSTGVVARGVVIKASPSRSIWSVYRVIDAAKIFNDRVMNIKIASPVKLTEDPSRALKADDMSSTIPVMSRGRSENVPQVSTDEQRDLDSMLEEQAPVIMGGTSKKTLEVFGVLSLNSMSGSFEQGSESGDSSAGHVDFTLGFEKYFATVGSFFENISIFALISKRSSTSGTTVTTKSDWFEYGIGGNWHFYNKPLTYNRPIGFVTLAAGVGTATSETTVNTSSTASTDPLKGSSNFFLIGVGGKYYLKNGFGVRAVIDYFSSGSTFEFDGGENLTQSLSGIRMRAGLSYRF</sequence>
<gene>
    <name evidence="1" type="ORF">A9Q84_12890</name>
</gene>
<organism evidence="1 2">
    <name type="scientific">Halobacteriovorax marinus</name>
    <dbReference type="NCBI Taxonomy" id="97084"/>
    <lineage>
        <taxon>Bacteria</taxon>
        <taxon>Pseudomonadati</taxon>
        <taxon>Bdellovibrionota</taxon>
        <taxon>Bacteriovoracia</taxon>
        <taxon>Bacteriovoracales</taxon>
        <taxon>Halobacteriovoraceae</taxon>
        <taxon>Halobacteriovorax</taxon>
    </lineage>
</organism>
<accession>A0A1Y5F8G7</accession>
<reference evidence="2" key="1">
    <citation type="journal article" date="2017" name="Proc. Natl. Acad. Sci. U.S.A.">
        <title>Simulation of Deepwater Horizon oil plume reveals substrate specialization within a complex community of hydrocarbon-degraders.</title>
        <authorList>
            <person name="Hu P."/>
            <person name="Dubinsky E.A."/>
            <person name="Probst A.J."/>
            <person name="Wang J."/>
            <person name="Sieber C.M.K."/>
            <person name="Tom L.M."/>
            <person name="Gardinali P."/>
            <person name="Banfield J.F."/>
            <person name="Atlas R.M."/>
            <person name="Andersen G.L."/>
        </authorList>
    </citation>
    <scope>NUCLEOTIDE SEQUENCE [LARGE SCALE GENOMIC DNA]</scope>
</reference>
<evidence type="ECO:0008006" key="3">
    <source>
        <dbReference type="Google" id="ProtNLM"/>
    </source>
</evidence>
<comment type="caution">
    <text evidence="1">The sequence shown here is derived from an EMBL/GenBank/DDBJ whole genome shotgun (WGS) entry which is preliminary data.</text>
</comment>
<protein>
    <recommendedName>
        <fullName evidence="3">Outer membrane protein beta-barrel domain-containing protein</fullName>
    </recommendedName>
</protein>
<dbReference type="AlphaFoldDB" id="A0A1Y5F8G7"/>
<proteinExistence type="predicted"/>